<dbReference type="Gene3D" id="1.20.1740.10">
    <property type="entry name" value="Amino acid/polyamine transporter I"/>
    <property type="match status" value="1"/>
</dbReference>
<dbReference type="Proteomes" id="UP000310421">
    <property type="component" value="Unassembled WGS sequence"/>
</dbReference>
<feature type="transmembrane region" description="Helical" evidence="6">
    <location>
        <begin position="207"/>
        <end position="228"/>
    </location>
</feature>
<dbReference type="Pfam" id="PF00324">
    <property type="entry name" value="AA_permease"/>
    <property type="match status" value="1"/>
</dbReference>
<evidence type="ECO:0000256" key="2">
    <source>
        <dbReference type="ARBA" id="ARBA00022692"/>
    </source>
</evidence>
<evidence type="ECO:0000256" key="6">
    <source>
        <dbReference type="SAM" id="Phobius"/>
    </source>
</evidence>
<feature type="domain" description="Amino acid permease/ SLC12A" evidence="7">
    <location>
        <begin position="64"/>
        <end position="523"/>
    </location>
</feature>
<gene>
    <name evidence="8" type="ORF">D6D20_10227</name>
</gene>
<feature type="transmembrane region" description="Helical" evidence="6">
    <location>
        <begin position="495"/>
        <end position="518"/>
    </location>
</feature>
<proteinExistence type="predicted"/>
<sequence>MEPPNYGPNRSQKHDKNYGQPPSPKVSVEIGQVSMHDISSAEDDDLVTAVKKAVNHRRLGSRQLQLTAIAGSIGAPSSLFVAIGSGVSSGPLCLLFSFIFWATIVFSIAQCQTEIVTLFPLDGSFIRLAGRMVDPALGVTAGWNLFFAQTSFVIFEATVINTLVTYRGYDQSPGVLISVSLVLYLALNIYRADVFGEAEFWLSLCKILLATGLIVYTLVVMLGGNPLYDRFGFRYWKEPGLWTGDSPVTRLESFVNAVNVAGFVMSGPEYISMVAGEAKDPRRTVPRAFNTIMSRLIVFFIGGALCVGILVPSNDSTLTNGSDTYAGASPYVISMRRLQIPVLPSIVNAALLTSIVSAGNAYTFNASRSLHALALDGQAPAFLRRVNKNGVPYMAVIAVMLLSCLAFLALGSGSSKVLSWILNFCTASQMLNWAIMSAKWIRFNAAVKAQNVDRQSYLPVLSRWQPYAAYWALFWATIFLWVQGYAVFLKGNWSVATFIFNYGIIALAGGIGIVWKVVRGTRFHRSKEVDLASDCDFFDALTEHYRGEREAEGAESSTVKGRIMSKLF</sequence>
<feature type="transmembrane region" description="Helical" evidence="6">
    <location>
        <begin position="417"/>
        <end position="435"/>
    </location>
</feature>
<protein>
    <submittedName>
        <fullName evidence="8">Putative amino acid transporter</fullName>
    </submittedName>
</protein>
<feature type="transmembrane region" description="Helical" evidence="6">
    <location>
        <begin position="292"/>
        <end position="311"/>
    </location>
</feature>
<evidence type="ECO:0000313" key="9">
    <source>
        <dbReference type="Proteomes" id="UP000310421"/>
    </source>
</evidence>
<comment type="caution">
    <text evidence="8">The sequence shown here is derived from an EMBL/GenBank/DDBJ whole genome shotgun (WGS) entry which is preliminary data.</text>
</comment>
<accession>A0A4V4ILH9</accession>
<feature type="transmembrane region" description="Helical" evidence="6">
    <location>
        <begin position="89"/>
        <end position="108"/>
    </location>
</feature>
<dbReference type="InterPro" id="IPR004841">
    <property type="entry name" value="AA-permease/SLC12A_dom"/>
</dbReference>
<evidence type="ECO:0000256" key="5">
    <source>
        <dbReference type="SAM" id="MobiDB-lite"/>
    </source>
</evidence>
<dbReference type="GO" id="GO:0015171">
    <property type="term" value="F:amino acid transmembrane transporter activity"/>
    <property type="evidence" value="ECO:0007669"/>
    <property type="project" value="TreeGrafter"/>
</dbReference>
<evidence type="ECO:0000313" key="8">
    <source>
        <dbReference type="EMBL" id="THW54414.1"/>
    </source>
</evidence>
<feature type="region of interest" description="Disordered" evidence="5">
    <location>
        <begin position="1"/>
        <end position="25"/>
    </location>
</feature>
<dbReference type="InterPro" id="IPR050524">
    <property type="entry name" value="APC_YAT"/>
</dbReference>
<evidence type="ECO:0000259" key="7">
    <source>
        <dbReference type="Pfam" id="PF00324"/>
    </source>
</evidence>
<keyword evidence="3 6" id="KW-1133">Transmembrane helix</keyword>
<reference evidence="8 9" key="1">
    <citation type="submission" date="2018-10" db="EMBL/GenBank/DDBJ databases">
        <title>Fifty Aureobasidium pullulans genomes reveal a recombining polyextremotolerant generalist.</title>
        <authorList>
            <person name="Gostincar C."/>
            <person name="Turk M."/>
            <person name="Zajc J."/>
            <person name="Gunde-Cimerman N."/>
        </authorList>
    </citation>
    <scope>NUCLEOTIDE SEQUENCE [LARGE SCALE GENOMIC DNA]</scope>
    <source>
        <strain evidence="8 9">EXF-10751</strain>
    </source>
</reference>
<evidence type="ECO:0000256" key="3">
    <source>
        <dbReference type="ARBA" id="ARBA00022989"/>
    </source>
</evidence>
<dbReference type="PANTHER" id="PTHR43341:SF15">
    <property type="entry name" value="GENERAL AMINO ACID PERMEASE AGP2"/>
    <property type="match status" value="1"/>
</dbReference>
<comment type="subcellular location">
    <subcellularLocation>
        <location evidence="1">Membrane</location>
        <topology evidence="1">Multi-pass membrane protein</topology>
    </subcellularLocation>
</comment>
<dbReference type="GO" id="GO:0016020">
    <property type="term" value="C:membrane"/>
    <property type="evidence" value="ECO:0007669"/>
    <property type="project" value="UniProtKB-SubCell"/>
</dbReference>
<evidence type="ECO:0000256" key="4">
    <source>
        <dbReference type="ARBA" id="ARBA00023136"/>
    </source>
</evidence>
<feature type="transmembrane region" description="Helical" evidence="6">
    <location>
        <begin position="342"/>
        <end position="362"/>
    </location>
</feature>
<name>A0A4V4ILH9_AURPU</name>
<dbReference type="PANTHER" id="PTHR43341">
    <property type="entry name" value="AMINO ACID PERMEASE"/>
    <property type="match status" value="1"/>
</dbReference>
<dbReference type="EMBL" id="QZAN01000257">
    <property type="protein sequence ID" value="THW54414.1"/>
    <property type="molecule type" value="Genomic_DNA"/>
</dbReference>
<feature type="transmembrane region" description="Helical" evidence="6">
    <location>
        <begin position="173"/>
        <end position="192"/>
    </location>
</feature>
<organism evidence="8 9">
    <name type="scientific">Aureobasidium pullulans</name>
    <name type="common">Black yeast</name>
    <name type="synonym">Pullularia pullulans</name>
    <dbReference type="NCBI Taxonomy" id="5580"/>
    <lineage>
        <taxon>Eukaryota</taxon>
        <taxon>Fungi</taxon>
        <taxon>Dikarya</taxon>
        <taxon>Ascomycota</taxon>
        <taxon>Pezizomycotina</taxon>
        <taxon>Dothideomycetes</taxon>
        <taxon>Dothideomycetidae</taxon>
        <taxon>Dothideales</taxon>
        <taxon>Saccotheciaceae</taxon>
        <taxon>Aureobasidium</taxon>
    </lineage>
</organism>
<dbReference type="AlphaFoldDB" id="A0A4V4ILH9"/>
<feature type="transmembrane region" description="Helical" evidence="6">
    <location>
        <begin position="64"/>
        <end position="83"/>
    </location>
</feature>
<feature type="transmembrane region" description="Helical" evidence="6">
    <location>
        <begin position="391"/>
        <end position="411"/>
    </location>
</feature>
<evidence type="ECO:0000256" key="1">
    <source>
        <dbReference type="ARBA" id="ARBA00004141"/>
    </source>
</evidence>
<keyword evidence="2 6" id="KW-0812">Transmembrane</keyword>
<keyword evidence="4 6" id="KW-0472">Membrane</keyword>
<feature type="transmembrane region" description="Helical" evidence="6">
    <location>
        <begin position="468"/>
        <end position="489"/>
    </location>
</feature>